<organism evidence="2">
    <name type="scientific">Longilinea arvoryzae</name>
    <dbReference type="NCBI Taxonomy" id="360412"/>
    <lineage>
        <taxon>Bacteria</taxon>
        <taxon>Bacillati</taxon>
        <taxon>Chloroflexota</taxon>
        <taxon>Anaerolineae</taxon>
        <taxon>Anaerolineales</taxon>
        <taxon>Anaerolineaceae</taxon>
        <taxon>Longilinea</taxon>
    </lineage>
</organism>
<sequence>MIGLNATFWMYVVLFALIGGMRGWARELLVSFSVILAMFIINVLERFVPFVRDTLPLTAPNSLFWMRTLIILSLVFFGYQTPKIPRLAESGRFARDRLQDSLLGIFLGAFNGYLIFGSLWFYMNAANYPFAIVTAPMAGTPIGDAAIRLLSFLPPNWLGSPAIYFAVAIAFVFVLVVFI</sequence>
<feature type="transmembrane region" description="Helical" evidence="1">
    <location>
        <begin position="64"/>
        <end position="81"/>
    </location>
</feature>
<keyword evidence="1" id="KW-1133">Transmembrane helix</keyword>
<keyword evidence="1" id="KW-0472">Membrane</keyword>
<feature type="transmembrane region" description="Helical" evidence="1">
    <location>
        <begin position="102"/>
        <end position="123"/>
    </location>
</feature>
<dbReference type="AlphaFoldDB" id="A0A0S7BGU5"/>
<evidence type="ECO:0000313" key="3">
    <source>
        <dbReference type="Proteomes" id="UP000055060"/>
    </source>
</evidence>
<keyword evidence="3" id="KW-1185">Reference proteome</keyword>
<keyword evidence="1" id="KW-0812">Transmembrane</keyword>
<feature type="transmembrane region" description="Helical" evidence="1">
    <location>
        <begin position="28"/>
        <end position="44"/>
    </location>
</feature>
<evidence type="ECO:0000256" key="1">
    <source>
        <dbReference type="SAM" id="Phobius"/>
    </source>
</evidence>
<reference evidence="2" key="1">
    <citation type="submission" date="2015-07" db="EMBL/GenBank/DDBJ databases">
        <title>Draft Genome Sequences of Anaerolinea thermolimosa IMO-1, Bellilinea caldifistulae GOMI-1, Leptolinea tardivitalis YMTK-2, Levilinea saccharolytica KIBI-1,Longilinea arvoryzae KOME-1, Previously Described as Members of the Anaerolineaceae (Chloroflexi).</title>
        <authorList>
            <person name="Sekiguchi Y."/>
            <person name="Ohashi A."/>
            <person name="Matsuura N."/>
            <person name="Tourlousse M.D."/>
        </authorList>
    </citation>
    <scope>NUCLEOTIDE SEQUENCE [LARGE SCALE GENOMIC DNA]</scope>
    <source>
        <strain evidence="2">KOME-1</strain>
    </source>
</reference>
<proteinExistence type="predicted"/>
<accession>A0A0S7BGU5</accession>
<evidence type="ECO:0000313" key="2">
    <source>
        <dbReference type="EMBL" id="GAP14276.1"/>
    </source>
</evidence>
<feature type="transmembrane region" description="Helical" evidence="1">
    <location>
        <begin position="6"/>
        <end position="21"/>
    </location>
</feature>
<gene>
    <name evidence="2" type="ORF">LARV_02042</name>
</gene>
<dbReference type="EMBL" id="DF967972">
    <property type="protein sequence ID" value="GAP14276.1"/>
    <property type="molecule type" value="Genomic_DNA"/>
</dbReference>
<name>A0A0S7BGU5_9CHLR</name>
<dbReference type="Proteomes" id="UP000055060">
    <property type="component" value="Unassembled WGS sequence"/>
</dbReference>
<dbReference type="STRING" id="360412.LARV_02042"/>
<protein>
    <submittedName>
        <fullName evidence="2">Colicin V production protein</fullName>
    </submittedName>
</protein>
<feature type="transmembrane region" description="Helical" evidence="1">
    <location>
        <begin position="158"/>
        <end position="178"/>
    </location>
</feature>